<keyword evidence="9" id="KW-1185">Reference proteome</keyword>
<dbReference type="EMBL" id="KZ308629">
    <property type="protein sequence ID" value="KAG8232543.1"/>
    <property type="molecule type" value="Genomic_DNA"/>
</dbReference>
<name>A0A8K0KHS3_LADFU</name>
<dbReference type="OrthoDB" id="10022288at2759"/>
<keyword evidence="2 6" id="KW-0812">Transmembrane</keyword>
<feature type="transmembrane region" description="Helical" evidence="6">
    <location>
        <begin position="206"/>
        <end position="229"/>
    </location>
</feature>
<dbReference type="InterPro" id="IPR000535">
    <property type="entry name" value="MSP_dom"/>
</dbReference>
<protein>
    <recommendedName>
        <fullName evidence="7">MSP domain-containing protein</fullName>
    </recommendedName>
</protein>
<evidence type="ECO:0000313" key="8">
    <source>
        <dbReference type="EMBL" id="KAG8232543.1"/>
    </source>
</evidence>
<evidence type="ECO:0000256" key="6">
    <source>
        <dbReference type="SAM" id="Phobius"/>
    </source>
</evidence>
<dbReference type="GO" id="GO:0016020">
    <property type="term" value="C:membrane"/>
    <property type="evidence" value="ECO:0007669"/>
    <property type="project" value="UniProtKB-SubCell"/>
</dbReference>
<keyword evidence="4 6" id="KW-0472">Membrane</keyword>
<dbReference type="AlphaFoldDB" id="A0A8K0KHS3"/>
<dbReference type="GO" id="GO:0005737">
    <property type="term" value="C:cytoplasm"/>
    <property type="evidence" value="ECO:0007669"/>
    <property type="project" value="TreeGrafter"/>
</dbReference>
<feature type="region of interest" description="Disordered" evidence="5">
    <location>
        <begin position="120"/>
        <end position="152"/>
    </location>
</feature>
<feature type="compositionally biased region" description="Basic and acidic residues" evidence="5">
    <location>
        <begin position="123"/>
        <end position="133"/>
    </location>
</feature>
<dbReference type="PANTHER" id="PTHR34441:SF1">
    <property type="entry name" value="MOTILE SPERM DOMAIN-CONTAINING 1"/>
    <property type="match status" value="1"/>
</dbReference>
<evidence type="ECO:0000313" key="9">
    <source>
        <dbReference type="Proteomes" id="UP000792457"/>
    </source>
</evidence>
<feature type="domain" description="MSP" evidence="7">
    <location>
        <begin position="13"/>
        <end position="100"/>
    </location>
</feature>
<comment type="subcellular location">
    <subcellularLocation>
        <location evidence="1">Membrane</location>
        <topology evidence="1">Multi-pass membrane protein</topology>
    </subcellularLocation>
</comment>
<proteinExistence type="predicted"/>
<evidence type="ECO:0000256" key="1">
    <source>
        <dbReference type="ARBA" id="ARBA00004141"/>
    </source>
</evidence>
<evidence type="ECO:0000256" key="2">
    <source>
        <dbReference type="ARBA" id="ARBA00022692"/>
    </source>
</evidence>
<dbReference type="Pfam" id="PF00635">
    <property type="entry name" value="Motile_Sperm"/>
    <property type="match status" value="1"/>
</dbReference>
<dbReference type="InterPro" id="IPR039283">
    <property type="entry name" value="MOSPD1/3"/>
</dbReference>
<keyword evidence="3 6" id="KW-1133">Transmembrane helix</keyword>
<accession>A0A8K0KHS3</accession>
<dbReference type="Gene3D" id="2.60.40.10">
    <property type="entry name" value="Immunoglobulins"/>
    <property type="match status" value="1"/>
</dbReference>
<evidence type="ECO:0000256" key="4">
    <source>
        <dbReference type="ARBA" id="ARBA00023136"/>
    </source>
</evidence>
<dbReference type="InterPro" id="IPR013783">
    <property type="entry name" value="Ig-like_fold"/>
</dbReference>
<evidence type="ECO:0000256" key="3">
    <source>
        <dbReference type="ARBA" id="ARBA00022989"/>
    </source>
</evidence>
<evidence type="ECO:0000259" key="7">
    <source>
        <dbReference type="Pfam" id="PF00635"/>
    </source>
</evidence>
<sequence>MKPDSTLDGNIPVFVFPSDINFYLEDYSSHKQVLTLYNPYEFPLRFKVLCTDPKKYNVIDPEGCIKRRCCIDIVIRLIAVNHAYLNMVDTFRIQMLDQGSKQVLGKRDVLATFYPGGSPETSKFPKTENEDFKSMPSGSNVGGSSSGDRSRYSQLKQTRSLDIRHQGRGSETGEPNKLFVLGAAGICIAALLLPTEGETKSIIPPYLHLTVNMKLLFAYVLGFLTMVIMRS</sequence>
<feature type="transmembrane region" description="Helical" evidence="6">
    <location>
        <begin position="178"/>
        <end position="194"/>
    </location>
</feature>
<comment type="caution">
    <text evidence="8">The sequence shown here is derived from an EMBL/GenBank/DDBJ whole genome shotgun (WGS) entry which is preliminary data.</text>
</comment>
<dbReference type="SUPFAM" id="SSF49354">
    <property type="entry name" value="PapD-like"/>
    <property type="match status" value="1"/>
</dbReference>
<gene>
    <name evidence="8" type="ORF">J437_LFUL012893</name>
</gene>
<evidence type="ECO:0000256" key="5">
    <source>
        <dbReference type="SAM" id="MobiDB-lite"/>
    </source>
</evidence>
<reference evidence="8" key="1">
    <citation type="submission" date="2013-04" db="EMBL/GenBank/DDBJ databases">
        <authorList>
            <person name="Qu J."/>
            <person name="Murali S.C."/>
            <person name="Bandaranaike D."/>
            <person name="Bellair M."/>
            <person name="Blankenburg K."/>
            <person name="Chao H."/>
            <person name="Dinh H."/>
            <person name="Doddapaneni H."/>
            <person name="Downs B."/>
            <person name="Dugan-Rocha S."/>
            <person name="Elkadiri S."/>
            <person name="Gnanaolivu R.D."/>
            <person name="Hernandez B."/>
            <person name="Javaid M."/>
            <person name="Jayaseelan J.C."/>
            <person name="Lee S."/>
            <person name="Li M."/>
            <person name="Ming W."/>
            <person name="Munidasa M."/>
            <person name="Muniz J."/>
            <person name="Nguyen L."/>
            <person name="Ongeri F."/>
            <person name="Osuji N."/>
            <person name="Pu L.-L."/>
            <person name="Puazo M."/>
            <person name="Qu C."/>
            <person name="Quiroz J."/>
            <person name="Raj R."/>
            <person name="Weissenberger G."/>
            <person name="Xin Y."/>
            <person name="Zou X."/>
            <person name="Han Y."/>
            <person name="Richards S."/>
            <person name="Worley K."/>
            <person name="Muzny D."/>
            <person name="Gibbs R."/>
        </authorList>
    </citation>
    <scope>NUCLEOTIDE SEQUENCE</scope>
    <source>
        <strain evidence="8">Sampled in the wild</strain>
    </source>
</reference>
<organism evidence="8 9">
    <name type="scientific">Ladona fulva</name>
    <name type="common">Scarce chaser dragonfly</name>
    <name type="synonym">Libellula fulva</name>
    <dbReference type="NCBI Taxonomy" id="123851"/>
    <lineage>
        <taxon>Eukaryota</taxon>
        <taxon>Metazoa</taxon>
        <taxon>Ecdysozoa</taxon>
        <taxon>Arthropoda</taxon>
        <taxon>Hexapoda</taxon>
        <taxon>Insecta</taxon>
        <taxon>Pterygota</taxon>
        <taxon>Palaeoptera</taxon>
        <taxon>Odonata</taxon>
        <taxon>Epiprocta</taxon>
        <taxon>Anisoptera</taxon>
        <taxon>Libelluloidea</taxon>
        <taxon>Libellulidae</taxon>
        <taxon>Ladona</taxon>
    </lineage>
</organism>
<dbReference type="Proteomes" id="UP000792457">
    <property type="component" value="Unassembled WGS sequence"/>
</dbReference>
<reference evidence="8" key="2">
    <citation type="submission" date="2017-10" db="EMBL/GenBank/DDBJ databases">
        <title>Ladona fulva Genome sequencing and assembly.</title>
        <authorList>
            <person name="Murali S."/>
            <person name="Richards S."/>
            <person name="Bandaranaike D."/>
            <person name="Bellair M."/>
            <person name="Blankenburg K."/>
            <person name="Chao H."/>
            <person name="Dinh H."/>
            <person name="Doddapaneni H."/>
            <person name="Dugan-Rocha S."/>
            <person name="Elkadiri S."/>
            <person name="Gnanaolivu R."/>
            <person name="Hernandez B."/>
            <person name="Skinner E."/>
            <person name="Javaid M."/>
            <person name="Lee S."/>
            <person name="Li M."/>
            <person name="Ming W."/>
            <person name="Munidasa M."/>
            <person name="Muniz J."/>
            <person name="Nguyen L."/>
            <person name="Hughes D."/>
            <person name="Osuji N."/>
            <person name="Pu L.-L."/>
            <person name="Puazo M."/>
            <person name="Qu C."/>
            <person name="Quiroz J."/>
            <person name="Raj R."/>
            <person name="Weissenberger G."/>
            <person name="Xin Y."/>
            <person name="Zou X."/>
            <person name="Han Y."/>
            <person name="Worley K."/>
            <person name="Muzny D."/>
            <person name="Gibbs R."/>
        </authorList>
    </citation>
    <scope>NUCLEOTIDE SEQUENCE</scope>
    <source>
        <strain evidence="8">Sampled in the wild</strain>
    </source>
</reference>
<dbReference type="PANTHER" id="PTHR34441">
    <property type="entry name" value="MOTILE SPERM DOMAIN-CONTAINING PROTEIN 1"/>
    <property type="match status" value="1"/>
</dbReference>
<dbReference type="InterPro" id="IPR008962">
    <property type="entry name" value="PapD-like_sf"/>
</dbReference>